<reference evidence="1 2" key="1">
    <citation type="submission" date="2024-01" db="EMBL/GenBank/DDBJ databases">
        <title>The genomes of 5 underutilized Papilionoideae crops provide insights into root nodulation and disease resistanc.</title>
        <authorList>
            <person name="Jiang F."/>
        </authorList>
    </citation>
    <scope>NUCLEOTIDE SEQUENCE [LARGE SCALE GENOMIC DNA]</scope>
    <source>
        <strain evidence="1">LVBAO_FW01</strain>
        <tissue evidence="1">Leaves</tissue>
    </source>
</reference>
<evidence type="ECO:0000313" key="1">
    <source>
        <dbReference type="EMBL" id="KAK7321402.1"/>
    </source>
</evidence>
<name>A0AAN9KPP6_CANGL</name>
<dbReference type="InterPro" id="IPR032710">
    <property type="entry name" value="NTF2-like_dom_sf"/>
</dbReference>
<sequence>MLIEMLKDIESVQLGQLKSDRWSWFGDPTGCYSKIIVLPELANSKTRCIEEDGNKRVVKELYKAIISNDSDTMHSVLAPYLEWWFHGPPCHRHHLIPFLTGSSSSKPTLVPDLIIGFGSMIIAEGYDDSNMVWWVHVWTITVDGVITEVREYVNTSVTVTRLGSLHAPSQTLLGSSASSTCQSIWQSKLCDDSVPGLILAI</sequence>
<comment type="caution">
    <text evidence="1">The sequence shown here is derived from an EMBL/GenBank/DDBJ whole genome shotgun (WGS) entry which is preliminary data.</text>
</comment>
<gene>
    <name evidence="1" type="ORF">VNO77_32020</name>
</gene>
<dbReference type="Pfam" id="PF07107">
    <property type="entry name" value="WI12"/>
    <property type="match status" value="1"/>
</dbReference>
<evidence type="ECO:0000313" key="2">
    <source>
        <dbReference type="Proteomes" id="UP001367508"/>
    </source>
</evidence>
<dbReference type="PANTHER" id="PTHR33703:SF1">
    <property type="entry name" value="WOUND-INDUCED PROTEIN 1"/>
    <property type="match status" value="1"/>
</dbReference>
<keyword evidence="2" id="KW-1185">Reference proteome</keyword>
<proteinExistence type="predicted"/>
<dbReference type="InterPro" id="IPR009798">
    <property type="entry name" value="Wun1-like"/>
</dbReference>
<organism evidence="1 2">
    <name type="scientific">Canavalia gladiata</name>
    <name type="common">Sword bean</name>
    <name type="synonym">Dolichos gladiatus</name>
    <dbReference type="NCBI Taxonomy" id="3824"/>
    <lineage>
        <taxon>Eukaryota</taxon>
        <taxon>Viridiplantae</taxon>
        <taxon>Streptophyta</taxon>
        <taxon>Embryophyta</taxon>
        <taxon>Tracheophyta</taxon>
        <taxon>Spermatophyta</taxon>
        <taxon>Magnoliopsida</taxon>
        <taxon>eudicotyledons</taxon>
        <taxon>Gunneridae</taxon>
        <taxon>Pentapetalae</taxon>
        <taxon>rosids</taxon>
        <taxon>fabids</taxon>
        <taxon>Fabales</taxon>
        <taxon>Fabaceae</taxon>
        <taxon>Papilionoideae</taxon>
        <taxon>50 kb inversion clade</taxon>
        <taxon>NPAAA clade</taxon>
        <taxon>indigoferoid/millettioid clade</taxon>
        <taxon>Phaseoleae</taxon>
        <taxon>Canavalia</taxon>
    </lineage>
</organism>
<dbReference type="Proteomes" id="UP001367508">
    <property type="component" value="Unassembled WGS sequence"/>
</dbReference>
<dbReference type="Gene3D" id="3.10.450.50">
    <property type="match status" value="1"/>
</dbReference>
<dbReference type="EMBL" id="JAYMYQ010000007">
    <property type="protein sequence ID" value="KAK7321402.1"/>
    <property type="molecule type" value="Genomic_DNA"/>
</dbReference>
<dbReference type="SUPFAM" id="SSF54427">
    <property type="entry name" value="NTF2-like"/>
    <property type="match status" value="1"/>
</dbReference>
<dbReference type="PANTHER" id="PTHR33703">
    <property type="entry name" value="OS07G0691300 PROTEIN"/>
    <property type="match status" value="1"/>
</dbReference>
<protein>
    <recommendedName>
        <fullName evidence="3">Wound-induced protein 1</fullName>
    </recommendedName>
</protein>
<evidence type="ECO:0008006" key="3">
    <source>
        <dbReference type="Google" id="ProtNLM"/>
    </source>
</evidence>
<dbReference type="AlphaFoldDB" id="A0AAN9KPP6"/>
<accession>A0AAN9KPP6</accession>